<organism evidence="1 2">
    <name type="scientific">Providencia rustigianii DSM 4541</name>
    <dbReference type="NCBI Taxonomy" id="500637"/>
    <lineage>
        <taxon>Bacteria</taxon>
        <taxon>Pseudomonadati</taxon>
        <taxon>Pseudomonadota</taxon>
        <taxon>Gammaproteobacteria</taxon>
        <taxon>Enterobacterales</taxon>
        <taxon>Morganellaceae</taxon>
        <taxon>Providencia</taxon>
    </lineage>
</organism>
<dbReference type="STRING" id="500637.PROVRUST_05408"/>
<dbReference type="RefSeq" id="WP_006813475.1">
    <property type="nucleotide sequence ID" value="NZ_GG703817.1"/>
</dbReference>
<dbReference type="InterPro" id="IPR009678">
    <property type="entry name" value="Phage_tail_completion_R"/>
</dbReference>
<evidence type="ECO:0008006" key="3">
    <source>
        <dbReference type="Google" id="ProtNLM"/>
    </source>
</evidence>
<comment type="caution">
    <text evidence="1">The sequence shown here is derived from an EMBL/GenBank/DDBJ whole genome shotgun (WGS) entry which is preliminary data.</text>
</comment>
<name>D1NZQ4_9GAMM</name>
<evidence type="ECO:0000313" key="1">
    <source>
        <dbReference type="EMBL" id="EFB73320.1"/>
    </source>
</evidence>
<accession>D1NZQ4</accession>
<dbReference type="eggNOG" id="ENOG502ZCAB">
    <property type="taxonomic scope" value="Bacteria"/>
</dbReference>
<reference evidence="1" key="1">
    <citation type="submission" date="2009-12" db="EMBL/GenBank/DDBJ databases">
        <authorList>
            <person name="Weinstock G."/>
            <person name="Sodergren E."/>
            <person name="Clifton S."/>
            <person name="Fulton L."/>
            <person name="Fulton B."/>
            <person name="Courtney L."/>
            <person name="Fronick C."/>
            <person name="Harrison M."/>
            <person name="Strong C."/>
            <person name="Farmer C."/>
            <person name="Delahaunty K."/>
            <person name="Markovic C."/>
            <person name="Hall O."/>
            <person name="Minx P."/>
            <person name="Tomlinson C."/>
            <person name="Mitreva M."/>
            <person name="Nelson J."/>
            <person name="Hou S."/>
            <person name="Wollam A."/>
            <person name="Pepin K.H."/>
            <person name="Johnson M."/>
            <person name="Bhonagiri V."/>
            <person name="Nash W.E."/>
            <person name="Warren W."/>
            <person name="Chinwalla A."/>
            <person name="Mardis E.R."/>
            <person name="Wilson R.K."/>
        </authorList>
    </citation>
    <scope>NUCLEOTIDE SEQUENCE [LARGE SCALE GENOMIC DNA]</scope>
    <source>
        <strain evidence="1">DSM 4541</strain>
    </source>
</reference>
<gene>
    <name evidence="1" type="ORF">PROVRUST_05408</name>
</gene>
<evidence type="ECO:0000313" key="2">
    <source>
        <dbReference type="Proteomes" id="UP000005512"/>
    </source>
</evidence>
<dbReference type="HOGENOM" id="CLU_135548_0_0_6"/>
<proteinExistence type="predicted"/>
<dbReference type="AlphaFoldDB" id="D1NZQ4"/>
<dbReference type="EMBL" id="ABXV02000013">
    <property type="protein sequence ID" value="EFB73320.1"/>
    <property type="molecule type" value="Genomic_DNA"/>
</dbReference>
<keyword evidence="2" id="KW-1185">Reference proteome</keyword>
<protein>
    <recommendedName>
        <fullName evidence="3">P2 phage tail completion protein R (GpR)</fullName>
    </recommendedName>
</protein>
<dbReference type="Proteomes" id="UP000005512">
    <property type="component" value="Unassembled WGS sequence"/>
</dbReference>
<dbReference type="Pfam" id="PF06891">
    <property type="entry name" value="P2_Phage_GpR"/>
    <property type="match status" value="1"/>
</dbReference>
<sequence>MTKLQSLTHFLKTNLPERVCQVEFTSEMDEIQFIRAHKNLGLNQYQMMIRQCDALISWGRFPYREIHPDYIPLLIDAWASEQDNELGDSNIVQEPPSMTVDVDDETAVVIVSISFSEPVVMKEDPHGIVPFDGKRWSIANTQIGYAEHAEIYSDVKHDNQRPAQ</sequence>